<proteinExistence type="predicted"/>
<sequence>MFYLLPMCALLFGGGLVSCSNVPLLGSPNGMGSAHTVDVTAISEIQSTQNTQDVVYLQGQVISQAPFLNSGAYQVQDTTGKIWVVRNQELPNVGDQVVIGGQVQFQSIPIGGQEMGEVYLQETEQLE</sequence>
<dbReference type="AlphaFoldDB" id="B4VH14"/>
<dbReference type="Proteomes" id="UP000003835">
    <property type="component" value="Unassembled WGS sequence"/>
</dbReference>
<evidence type="ECO:0000256" key="1">
    <source>
        <dbReference type="SAM" id="SignalP"/>
    </source>
</evidence>
<feature type="chain" id="PRO_5002825515" description="OB-fold nucleic acid binding domain protein" evidence="1">
    <location>
        <begin position="20"/>
        <end position="127"/>
    </location>
</feature>
<dbReference type="EMBL" id="DS989841">
    <property type="protein sequence ID" value="EDX78437.1"/>
    <property type="molecule type" value="Genomic_DNA"/>
</dbReference>
<dbReference type="HOGENOM" id="CLU_103725_2_0_3"/>
<protein>
    <recommendedName>
        <fullName evidence="4">OB-fold nucleic acid binding domain protein</fullName>
    </recommendedName>
</protein>
<accession>B4VH14</accession>
<dbReference type="eggNOG" id="ENOG50331RY">
    <property type="taxonomic scope" value="Bacteria"/>
</dbReference>
<dbReference type="SUPFAM" id="SSF101756">
    <property type="entry name" value="Hypothetical protein YgiW"/>
    <property type="match status" value="1"/>
</dbReference>
<dbReference type="InterPro" id="IPR036700">
    <property type="entry name" value="BOBF_sf"/>
</dbReference>
<reference evidence="2 3" key="1">
    <citation type="submission" date="2008-07" db="EMBL/GenBank/DDBJ databases">
        <authorList>
            <person name="Tandeau de Marsac N."/>
            <person name="Ferriera S."/>
            <person name="Johnson J."/>
            <person name="Kravitz S."/>
            <person name="Beeson K."/>
            <person name="Sutton G."/>
            <person name="Rogers Y.-H."/>
            <person name="Friedman R."/>
            <person name="Frazier M."/>
            <person name="Venter J.C."/>
        </authorList>
    </citation>
    <scope>NUCLEOTIDE SEQUENCE [LARGE SCALE GENOMIC DNA]</scope>
    <source>
        <strain evidence="2 3">PCC 7420</strain>
    </source>
</reference>
<evidence type="ECO:0000313" key="3">
    <source>
        <dbReference type="Proteomes" id="UP000003835"/>
    </source>
</evidence>
<keyword evidence="3" id="KW-1185">Reference proteome</keyword>
<evidence type="ECO:0000313" key="2">
    <source>
        <dbReference type="EMBL" id="EDX78437.1"/>
    </source>
</evidence>
<dbReference type="OrthoDB" id="495371at2"/>
<name>B4VH14_9CYAN</name>
<feature type="signal peptide" evidence="1">
    <location>
        <begin position="1"/>
        <end position="19"/>
    </location>
</feature>
<dbReference type="RefSeq" id="WP_006097912.1">
    <property type="nucleotide sequence ID" value="NZ_DS989841.1"/>
</dbReference>
<organism evidence="2 3">
    <name type="scientific">Coleofasciculus chthonoplastes PCC 7420</name>
    <dbReference type="NCBI Taxonomy" id="118168"/>
    <lineage>
        <taxon>Bacteria</taxon>
        <taxon>Bacillati</taxon>
        <taxon>Cyanobacteriota</taxon>
        <taxon>Cyanophyceae</taxon>
        <taxon>Coleofasciculales</taxon>
        <taxon>Coleofasciculaceae</taxon>
        <taxon>Coleofasciculus</taxon>
    </lineage>
</organism>
<dbReference type="STRING" id="118168.MC7420_7090"/>
<gene>
    <name evidence="2" type="ORF">MC7420_7090</name>
</gene>
<evidence type="ECO:0008006" key="4">
    <source>
        <dbReference type="Google" id="ProtNLM"/>
    </source>
</evidence>
<keyword evidence="1" id="KW-0732">Signal</keyword>